<sequence length="165" mass="17876">MRQVPGSSDPLVDELFATTHRLRLFVDGRLAEKGTTVAQLRALRFLAHAAEPMRMRDLSDMLGVAARTATSVVDALERDGLVVRLPHPTDRRAHLLALTDAGRTCHQEAEDMDREALRTATGALDDEDRAVLRGLLTRIRDTVAAAELNGSRESLAAGPSRTSGG</sequence>
<evidence type="ECO:0000313" key="5">
    <source>
        <dbReference type="EMBL" id="MEU9576748.1"/>
    </source>
</evidence>
<dbReference type="PANTHER" id="PTHR33164">
    <property type="entry name" value="TRANSCRIPTIONAL REGULATOR, MARR FAMILY"/>
    <property type="match status" value="1"/>
</dbReference>
<dbReference type="SMART" id="SM00347">
    <property type="entry name" value="HTH_MARR"/>
    <property type="match status" value="1"/>
</dbReference>
<dbReference type="InterPro" id="IPR039422">
    <property type="entry name" value="MarR/SlyA-like"/>
</dbReference>
<dbReference type="RefSeq" id="WP_338104495.1">
    <property type="nucleotide sequence ID" value="NZ_JBEZNA010000008.1"/>
</dbReference>
<reference evidence="5 6" key="1">
    <citation type="submission" date="2024-06" db="EMBL/GenBank/DDBJ databases">
        <title>The Natural Products Discovery Center: Release of the First 8490 Sequenced Strains for Exploring Actinobacteria Biosynthetic Diversity.</title>
        <authorList>
            <person name="Kalkreuter E."/>
            <person name="Kautsar S.A."/>
            <person name="Yang D."/>
            <person name="Bader C.D."/>
            <person name="Teijaro C.N."/>
            <person name="Fluegel L."/>
            <person name="Davis C.M."/>
            <person name="Simpson J.R."/>
            <person name="Lauterbach L."/>
            <person name="Steele A.D."/>
            <person name="Gui C."/>
            <person name="Meng S."/>
            <person name="Li G."/>
            <person name="Viehrig K."/>
            <person name="Ye F."/>
            <person name="Su P."/>
            <person name="Kiefer A.F."/>
            <person name="Nichols A."/>
            <person name="Cepeda A.J."/>
            <person name="Yan W."/>
            <person name="Fan B."/>
            <person name="Jiang Y."/>
            <person name="Adhikari A."/>
            <person name="Zheng C.-J."/>
            <person name="Schuster L."/>
            <person name="Cowan T.M."/>
            <person name="Smanski M.J."/>
            <person name="Chevrette M.G."/>
            <person name="De Carvalho L.P.S."/>
            <person name="Shen B."/>
        </authorList>
    </citation>
    <scope>NUCLEOTIDE SEQUENCE [LARGE SCALE GENOMIC DNA]</scope>
    <source>
        <strain evidence="5 6">NPDC048117</strain>
    </source>
</reference>
<keyword evidence="6" id="KW-1185">Reference proteome</keyword>
<evidence type="ECO:0000259" key="4">
    <source>
        <dbReference type="PROSITE" id="PS50995"/>
    </source>
</evidence>
<dbReference type="InterPro" id="IPR036388">
    <property type="entry name" value="WH-like_DNA-bd_sf"/>
</dbReference>
<dbReference type="Pfam" id="PF12802">
    <property type="entry name" value="MarR_2"/>
    <property type="match status" value="1"/>
</dbReference>
<protein>
    <submittedName>
        <fullName evidence="5">MarR family winged helix-turn-helix transcriptional regulator</fullName>
    </submittedName>
</protein>
<evidence type="ECO:0000256" key="2">
    <source>
        <dbReference type="ARBA" id="ARBA00023125"/>
    </source>
</evidence>
<evidence type="ECO:0000256" key="1">
    <source>
        <dbReference type="ARBA" id="ARBA00023015"/>
    </source>
</evidence>
<dbReference type="SUPFAM" id="SSF46785">
    <property type="entry name" value="Winged helix' DNA-binding domain"/>
    <property type="match status" value="1"/>
</dbReference>
<dbReference type="PANTHER" id="PTHR33164:SF103">
    <property type="entry name" value="REGULATORY PROTEIN MARR"/>
    <property type="match status" value="1"/>
</dbReference>
<dbReference type="PROSITE" id="PS01117">
    <property type="entry name" value="HTH_MARR_1"/>
    <property type="match status" value="1"/>
</dbReference>
<dbReference type="InterPro" id="IPR023187">
    <property type="entry name" value="Tscrpt_reg_MarR-type_CS"/>
</dbReference>
<keyword evidence="2" id="KW-0238">DNA-binding</keyword>
<dbReference type="InterPro" id="IPR036390">
    <property type="entry name" value="WH_DNA-bd_sf"/>
</dbReference>
<evidence type="ECO:0000256" key="3">
    <source>
        <dbReference type="ARBA" id="ARBA00023163"/>
    </source>
</evidence>
<gene>
    <name evidence="5" type="ORF">AB0D95_05615</name>
</gene>
<comment type="caution">
    <text evidence="5">The sequence shown here is derived from an EMBL/GenBank/DDBJ whole genome shotgun (WGS) entry which is preliminary data.</text>
</comment>
<dbReference type="PRINTS" id="PR00598">
    <property type="entry name" value="HTHMARR"/>
</dbReference>
<keyword evidence="1" id="KW-0805">Transcription regulation</keyword>
<dbReference type="Proteomes" id="UP001551584">
    <property type="component" value="Unassembled WGS sequence"/>
</dbReference>
<dbReference type="EMBL" id="JBEZNA010000008">
    <property type="protein sequence ID" value="MEU9576748.1"/>
    <property type="molecule type" value="Genomic_DNA"/>
</dbReference>
<evidence type="ECO:0000313" key="6">
    <source>
        <dbReference type="Proteomes" id="UP001551584"/>
    </source>
</evidence>
<feature type="domain" description="HTH marR-type" evidence="4">
    <location>
        <begin position="8"/>
        <end position="141"/>
    </location>
</feature>
<dbReference type="Gene3D" id="1.10.10.10">
    <property type="entry name" value="Winged helix-like DNA-binding domain superfamily/Winged helix DNA-binding domain"/>
    <property type="match status" value="1"/>
</dbReference>
<accession>A0ABV3EKL8</accession>
<proteinExistence type="predicted"/>
<keyword evidence="3" id="KW-0804">Transcription</keyword>
<dbReference type="PROSITE" id="PS50995">
    <property type="entry name" value="HTH_MARR_2"/>
    <property type="match status" value="1"/>
</dbReference>
<dbReference type="InterPro" id="IPR000835">
    <property type="entry name" value="HTH_MarR-typ"/>
</dbReference>
<name>A0ABV3EKL8_9ACTN</name>
<organism evidence="5 6">
    <name type="scientific">Streptomyces chilikensis</name>
    <dbReference type="NCBI Taxonomy" id="1194079"/>
    <lineage>
        <taxon>Bacteria</taxon>
        <taxon>Bacillati</taxon>
        <taxon>Actinomycetota</taxon>
        <taxon>Actinomycetes</taxon>
        <taxon>Kitasatosporales</taxon>
        <taxon>Streptomycetaceae</taxon>
        <taxon>Streptomyces</taxon>
    </lineage>
</organism>